<feature type="coiled-coil region" evidence="1">
    <location>
        <begin position="33"/>
        <end position="67"/>
    </location>
</feature>
<proteinExistence type="predicted"/>
<organism evidence="3">
    <name type="scientific">Clastoptera arizonana</name>
    <name type="common">Arizona spittle bug</name>
    <dbReference type="NCBI Taxonomy" id="38151"/>
    <lineage>
        <taxon>Eukaryota</taxon>
        <taxon>Metazoa</taxon>
        <taxon>Ecdysozoa</taxon>
        <taxon>Arthropoda</taxon>
        <taxon>Hexapoda</taxon>
        <taxon>Insecta</taxon>
        <taxon>Pterygota</taxon>
        <taxon>Neoptera</taxon>
        <taxon>Paraneoptera</taxon>
        <taxon>Hemiptera</taxon>
        <taxon>Auchenorrhyncha</taxon>
        <taxon>Cercopoidea</taxon>
        <taxon>Clastopteridae</taxon>
        <taxon>Clastoptera</taxon>
    </lineage>
</organism>
<dbReference type="AlphaFoldDB" id="A0A1B6CER5"/>
<feature type="compositionally biased region" description="Basic and acidic residues" evidence="2">
    <location>
        <begin position="215"/>
        <end position="225"/>
    </location>
</feature>
<accession>A0A1B6CER5</accession>
<protein>
    <submittedName>
        <fullName evidence="3">Uncharacterized protein</fullName>
    </submittedName>
</protein>
<gene>
    <name evidence="3" type="ORF">g.6984</name>
</gene>
<sequence length="225" mass="25873">AVDFYDSDEDNFLDRTGDVEKKRHKRMAKSGKLESIVDTYETLVGKYEKAEEELKNAKARLDSYKRPVPVIESGEEDELEDYLKNLTSSDKIDMKNCKKQIQDLIAEKERLQKLINLTQPTLLPSLCEQIKENKDKCVPNNDIGAKPKKKLPKKNNLKTMIKAETIDDKSENLEIGVNSQTWISKEKKNRDEDTTKNESKHSVVWNPPANQTGDGRTHLNDKYGY</sequence>
<feature type="region of interest" description="Disordered" evidence="2">
    <location>
        <begin position="185"/>
        <end position="225"/>
    </location>
</feature>
<evidence type="ECO:0000256" key="1">
    <source>
        <dbReference type="SAM" id="Coils"/>
    </source>
</evidence>
<name>A0A1B6CER5_9HEMI</name>
<evidence type="ECO:0000256" key="2">
    <source>
        <dbReference type="SAM" id="MobiDB-lite"/>
    </source>
</evidence>
<feature type="compositionally biased region" description="Basic and acidic residues" evidence="2">
    <location>
        <begin position="185"/>
        <end position="201"/>
    </location>
</feature>
<reference evidence="3" key="1">
    <citation type="submission" date="2015-12" db="EMBL/GenBank/DDBJ databases">
        <title>De novo transcriptome assembly of four potential Pierce s Disease insect vectors from Arizona vineyards.</title>
        <authorList>
            <person name="Tassone E.E."/>
        </authorList>
    </citation>
    <scope>NUCLEOTIDE SEQUENCE</scope>
</reference>
<dbReference type="EMBL" id="GEDC01025364">
    <property type="protein sequence ID" value="JAS11934.1"/>
    <property type="molecule type" value="Transcribed_RNA"/>
</dbReference>
<evidence type="ECO:0000313" key="3">
    <source>
        <dbReference type="EMBL" id="JAS11934.1"/>
    </source>
</evidence>
<feature type="non-terminal residue" evidence="3">
    <location>
        <position position="1"/>
    </location>
</feature>
<keyword evidence="1" id="KW-0175">Coiled coil</keyword>